<dbReference type="Proteomes" id="UP000234323">
    <property type="component" value="Unassembled WGS sequence"/>
</dbReference>
<proteinExistence type="predicted"/>
<dbReference type="VEuPathDB" id="FungiDB:RhiirA1_457409"/>
<name>A0A2I1GMF3_9GLOM</name>
<dbReference type="EMBL" id="LLXI01000580">
    <property type="protein sequence ID" value="PKY47819.1"/>
    <property type="molecule type" value="Genomic_DNA"/>
</dbReference>
<dbReference type="VEuPathDB" id="FungiDB:FUN_014153"/>
<evidence type="ECO:0000313" key="2">
    <source>
        <dbReference type="Proteomes" id="UP000234323"/>
    </source>
</evidence>
<comment type="caution">
    <text evidence="1">The sequence shown here is derived from an EMBL/GenBank/DDBJ whole genome shotgun (WGS) entry which is preliminary data.</text>
</comment>
<sequence>MTLPRLDNDCIYYIIKFSQYNRSTLFNFLLVNRFWCKVTVPLLYTNPFSPNLKSKSKILIVKTFLLCLNEEEKKYLIKQDNVCNMKNFFQNNNLKPTFEYPKYIKYLSKSLIYNIIDFWFKKQKIDTCNLLKVAFYHMFLRQSDQIKELGIVSDIFDENIFDINYINNFINISNLTTLQLHYSRVIEHEIFSKFLQKFVEYCKNIKQISLEQFERDYHLYEISSIINNQYKLKEFDYYIHTVDKLLSSNIIFDSLEYQKDSLVSLKLYNITFEKLILQSIIKLYNLKSFEMDSFYNMTSEFCEIFEFASFKLKRLIIRNKFCDNDITTKIIKYLGLTLKILKIKYINNEIMEKLVQYNNLDLDTFDIEYTNHNLLILPYLKNLKVKNLNLFLDSYLDDEIFFIKLAESLSETTSHISFINQKFLNKNILSNFLNNCHNYLISLNFKWKCGLGHLKVILNYIKKKNNNNLKYLRIGDKNIDWNVEELEILRQIKEKGVKLTQFIDNYKEYDYSYSD</sequence>
<protein>
    <recommendedName>
        <fullName evidence="3">F-box domain-containing protein</fullName>
    </recommendedName>
</protein>
<reference evidence="1 2" key="1">
    <citation type="submission" date="2015-10" db="EMBL/GenBank/DDBJ databases">
        <title>Genome analyses suggest a sexual origin of heterokaryosis in a supposedly ancient asexual fungus.</title>
        <authorList>
            <person name="Ropars J."/>
            <person name="Sedzielewska K."/>
            <person name="Noel J."/>
            <person name="Charron P."/>
            <person name="Farinelli L."/>
            <person name="Marton T."/>
            <person name="Kruger M."/>
            <person name="Pelin A."/>
            <person name="Brachmann A."/>
            <person name="Corradi N."/>
        </authorList>
    </citation>
    <scope>NUCLEOTIDE SEQUENCE [LARGE SCALE GENOMIC DNA]</scope>
    <source>
        <strain evidence="1 2">A4</strain>
    </source>
</reference>
<evidence type="ECO:0000313" key="1">
    <source>
        <dbReference type="EMBL" id="PKY47819.1"/>
    </source>
</evidence>
<evidence type="ECO:0008006" key="3">
    <source>
        <dbReference type="Google" id="ProtNLM"/>
    </source>
</evidence>
<keyword evidence="2" id="KW-1185">Reference proteome</keyword>
<accession>A0A2I1GMF3</accession>
<dbReference type="AlphaFoldDB" id="A0A2I1GMF3"/>
<organism evidence="1 2">
    <name type="scientific">Rhizophagus irregularis</name>
    <dbReference type="NCBI Taxonomy" id="588596"/>
    <lineage>
        <taxon>Eukaryota</taxon>
        <taxon>Fungi</taxon>
        <taxon>Fungi incertae sedis</taxon>
        <taxon>Mucoromycota</taxon>
        <taxon>Glomeromycotina</taxon>
        <taxon>Glomeromycetes</taxon>
        <taxon>Glomerales</taxon>
        <taxon>Glomeraceae</taxon>
        <taxon>Rhizophagus</taxon>
    </lineage>
</organism>
<dbReference type="SUPFAM" id="SSF52047">
    <property type="entry name" value="RNI-like"/>
    <property type="match status" value="1"/>
</dbReference>
<gene>
    <name evidence="1" type="ORF">RhiirA4_463188</name>
</gene>